<dbReference type="NCBIfam" id="TIGR03954">
    <property type="entry name" value="integ_memb_HG"/>
    <property type="match status" value="1"/>
</dbReference>
<name>A0ABV9ZK19_9PSEU</name>
<feature type="transmembrane region" description="Helical" evidence="6">
    <location>
        <begin position="26"/>
        <end position="45"/>
    </location>
</feature>
<evidence type="ECO:0000256" key="4">
    <source>
        <dbReference type="ARBA" id="ARBA00022989"/>
    </source>
</evidence>
<evidence type="ECO:0000313" key="9">
    <source>
        <dbReference type="Proteomes" id="UP001596175"/>
    </source>
</evidence>
<feature type="domain" description="DUF3817" evidence="7">
    <location>
        <begin position="21"/>
        <end position="109"/>
    </location>
</feature>
<dbReference type="EMBL" id="JBHSKG010000018">
    <property type="protein sequence ID" value="MFC5141843.1"/>
    <property type="molecule type" value="Genomic_DNA"/>
</dbReference>
<protein>
    <submittedName>
        <fullName evidence="8">DUF3817 domain-containing protein</fullName>
    </submittedName>
</protein>
<evidence type="ECO:0000256" key="3">
    <source>
        <dbReference type="ARBA" id="ARBA00022692"/>
    </source>
</evidence>
<evidence type="ECO:0000256" key="5">
    <source>
        <dbReference type="ARBA" id="ARBA00023136"/>
    </source>
</evidence>
<reference evidence="9" key="1">
    <citation type="journal article" date="2019" name="Int. J. Syst. Evol. Microbiol.">
        <title>The Global Catalogue of Microorganisms (GCM) 10K type strain sequencing project: providing services to taxonomists for standard genome sequencing and annotation.</title>
        <authorList>
            <consortium name="The Broad Institute Genomics Platform"/>
            <consortium name="The Broad Institute Genome Sequencing Center for Infectious Disease"/>
            <person name="Wu L."/>
            <person name="Ma J."/>
        </authorList>
    </citation>
    <scope>NUCLEOTIDE SEQUENCE [LARGE SCALE GENOMIC DNA]</scope>
    <source>
        <strain evidence="9">XZYJ18</strain>
    </source>
</reference>
<evidence type="ECO:0000259" key="7">
    <source>
        <dbReference type="Pfam" id="PF12823"/>
    </source>
</evidence>
<dbReference type="InterPro" id="IPR023845">
    <property type="entry name" value="DUF3817_TM"/>
</dbReference>
<comment type="caution">
    <text evidence="8">The sequence shown here is derived from an EMBL/GenBank/DDBJ whole genome shotgun (WGS) entry which is preliminary data.</text>
</comment>
<evidence type="ECO:0000256" key="2">
    <source>
        <dbReference type="ARBA" id="ARBA00022475"/>
    </source>
</evidence>
<evidence type="ECO:0000256" key="1">
    <source>
        <dbReference type="ARBA" id="ARBA00004651"/>
    </source>
</evidence>
<feature type="transmembrane region" description="Helical" evidence="6">
    <location>
        <begin position="84"/>
        <end position="103"/>
    </location>
</feature>
<gene>
    <name evidence="8" type="ORF">ACFPK1_26665</name>
</gene>
<organism evidence="8 9">
    <name type="scientific">Actinomycetospora rhizophila</name>
    <dbReference type="NCBI Taxonomy" id="1416876"/>
    <lineage>
        <taxon>Bacteria</taxon>
        <taxon>Bacillati</taxon>
        <taxon>Actinomycetota</taxon>
        <taxon>Actinomycetes</taxon>
        <taxon>Pseudonocardiales</taxon>
        <taxon>Pseudonocardiaceae</taxon>
        <taxon>Actinomycetospora</taxon>
    </lineage>
</organism>
<keyword evidence="5 6" id="KW-0472">Membrane</keyword>
<dbReference type="PANTHER" id="PTHR40077">
    <property type="entry name" value="MEMBRANE PROTEIN-RELATED"/>
    <property type="match status" value="1"/>
</dbReference>
<dbReference type="Pfam" id="PF12823">
    <property type="entry name" value="DUF3817"/>
    <property type="match status" value="1"/>
</dbReference>
<keyword evidence="3 6" id="KW-0812">Transmembrane</keyword>
<comment type="subcellular location">
    <subcellularLocation>
        <location evidence="1">Cell membrane</location>
        <topology evidence="1">Multi-pass membrane protein</topology>
    </subcellularLocation>
</comment>
<dbReference type="PANTHER" id="PTHR40077:SF2">
    <property type="entry name" value="MEMBRANE PROTEIN"/>
    <property type="match status" value="1"/>
</dbReference>
<evidence type="ECO:0000313" key="8">
    <source>
        <dbReference type="EMBL" id="MFC5141843.1"/>
    </source>
</evidence>
<sequence length="115" mass="12367">MTTSETGRTEAPPTPEVVAALRRYRVGAWVVGVGLLVLVLVGMPLKYLGGDGTVVAIVGPIHGFLYMGYLLLTADLAYRDRWAVGKAVLVALAGTIPFVSFVAERKITRPLRDAR</sequence>
<dbReference type="Proteomes" id="UP001596175">
    <property type="component" value="Unassembled WGS sequence"/>
</dbReference>
<feature type="transmembrane region" description="Helical" evidence="6">
    <location>
        <begin position="52"/>
        <end position="72"/>
    </location>
</feature>
<accession>A0ABV9ZK19</accession>
<proteinExistence type="predicted"/>
<dbReference type="RefSeq" id="WP_378023981.1">
    <property type="nucleotide sequence ID" value="NZ_JBHSKG010000018.1"/>
</dbReference>
<keyword evidence="9" id="KW-1185">Reference proteome</keyword>
<keyword evidence="2" id="KW-1003">Cell membrane</keyword>
<keyword evidence="4 6" id="KW-1133">Transmembrane helix</keyword>
<evidence type="ECO:0000256" key="6">
    <source>
        <dbReference type="SAM" id="Phobius"/>
    </source>
</evidence>